<proteinExistence type="predicted"/>
<dbReference type="EMBL" id="BAABHM010000013">
    <property type="protein sequence ID" value="GAA4708025.1"/>
    <property type="molecule type" value="Genomic_DNA"/>
</dbReference>
<protein>
    <submittedName>
        <fullName evidence="1">Uncharacterized protein</fullName>
    </submittedName>
</protein>
<keyword evidence="2" id="KW-1185">Reference proteome</keyword>
<dbReference type="Proteomes" id="UP001500843">
    <property type="component" value="Unassembled WGS sequence"/>
</dbReference>
<name>A0ABP8XI12_9MICO</name>
<evidence type="ECO:0000313" key="1">
    <source>
        <dbReference type="EMBL" id="GAA4708025.1"/>
    </source>
</evidence>
<comment type="caution">
    <text evidence="1">The sequence shown here is derived from an EMBL/GenBank/DDBJ whole genome shotgun (WGS) entry which is preliminary data.</text>
</comment>
<organism evidence="1 2">
    <name type="scientific">Promicromonospora umidemergens</name>
    <dbReference type="NCBI Taxonomy" id="629679"/>
    <lineage>
        <taxon>Bacteria</taxon>
        <taxon>Bacillati</taxon>
        <taxon>Actinomycetota</taxon>
        <taxon>Actinomycetes</taxon>
        <taxon>Micrococcales</taxon>
        <taxon>Promicromonosporaceae</taxon>
        <taxon>Promicromonospora</taxon>
    </lineage>
</organism>
<gene>
    <name evidence="1" type="ORF">GCM10023198_33210</name>
</gene>
<sequence>MLDGDKNSVFACPRSSVPARWLADVRDAGFIWFVYGGRSALERTQIMEGTYERSNAFIRLSRRWSWR</sequence>
<reference evidence="2" key="1">
    <citation type="journal article" date="2019" name="Int. J. Syst. Evol. Microbiol.">
        <title>The Global Catalogue of Microorganisms (GCM) 10K type strain sequencing project: providing services to taxonomists for standard genome sequencing and annotation.</title>
        <authorList>
            <consortium name="The Broad Institute Genomics Platform"/>
            <consortium name="The Broad Institute Genome Sequencing Center for Infectious Disease"/>
            <person name="Wu L."/>
            <person name="Ma J."/>
        </authorList>
    </citation>
    <scope>NUCLEOTIDE SEQUENCE [LARGE SCALE GENOMIC DNA]</scope>
    <source>
        <strain evidence="2">JCM 17975</strain>
    </source>
</reference>
<evidence type="ECO:0000313" key="2">
    <source>
        <dbReference type="Proteomes" id="UP001500843"/>
    </source>
</evidence>
<accession>A0ABP8XI12</accession>